<dbReference type="AlphaFoldDB" id="A0A6G1ZLY1"/>
<proteinExistence type="predicted"/>
<evidence type="ECO:0008006" key="2">
    <source>
        <dbReference type="Google" id="ProtNLM"/>
    </source>
</evidence>
<dbReference type="InterPro" id="IPR025905">
    <property type="entry name" value="NVEALA"/>
</dbReference>
<name>A0A6G1ZLY1_9BACT</name>
<protein>
    <recommendedName>
        <fullName evidence="2">NVEALA protein</fullName>
    </recommendedName>
</protein>
<gene>
    <name evidence="1" type="ORF">GKE01_26425</name>
</gene>
<dbReference type="EMBL" id="WKLP01000100">
    <property type="protein sequence ID" value="MRY14939.1"/>
    <property type="molecule type" value="Genomic_DNA"/>
</dbReference>
<dbReference type="RefSeq" id="WP_010799962.1">
    <property type="nucleotide sequence ID" value="NZ_CAJSYT010000004.1"/>
</dbReference>
<accession>A0A6G1ZLY1</accession>
<sequence length="83" mass="8812">MKKLFGVIAIAAIAAAAGWNFCQNQDKVELSDLALANIEALARNEGSGKTCYTYCCQTNYNACLDALHAEGCTSMNITLNTGC</sequence>
<organism evidence="1">
    <name type="scientific">Parabacteroides goldsteinii</name>
    <dbReference type="NCBI Taxonomy" id="328812"/>
    <lineage>
        <taxon>Bacteria</taxon>
        <taxon>Pseudomonadati</taxon>
        <taxon>Bacteroidota</taxon>
        <taxon>Bacteroidia</taxon>
        <taxon>Bacteroidales</taxon>
        <taxon>Tannerellaceae</taxon>
        <taxon>Parabacteroides</taxon>
    </lineage>
</organism>
<comment type="caution">
    <text evidence="1">The sequence shown here is derived from an EMBL/GenBank/DDBJ whole genome shotgun (WGS) entry which is preliminary data.</text>
</comment>
<reference evidence="1" key="1">
    <citation type="journal article" date="2019" name="Nat. Med.">
        <title>A library of human gut bacterial isolates paired with longitudinal multiomics data enables mechanistic microbiome research.</title>
        <authorList>
            <person name="Poyet M."/>
            <person name="Groussin M."/>
            <person name="Gibbons S.M."/>
            <person name="Avila-Pacheco J."/>
            <person name="Jiang X."/>
            <person name="Kearney S.M."/>
            <person name="Perrotta A.R."/>
            <person name="Berdy B."/>
            <person name="Zhao S."/>
            <person name="Lieberman T.D."/>
            <person name="Swanson P.K."/>
            <person name="Smith M."/>
            <person name="Roesemann S."/>
            <person name="Alexander J.E."/>
            <person name="Rich S.A."/>
            <person name="Livny J."/>
            <person name="Vlamakis H."/>
            <person name="Clish C."/>
            <person name="Bullock K."/>
            <person name="Deik A."/>
            <person name="Scott J."/>
            <person name="Pierce K.A."/>
            <person name="Xavier R.J."/>
            <person name="Alm E.J."/>
        </authorList>
    </citation>
    <scope>NUCLEOTIDE SEQUENCE</scope>
    <source>
        <strain evidence="1">BIOML-A4</strain>
    </source>
</reference>
<dbReference type="Pfam" id="PF14055">
    <property type="entry name" value="NVEALA"/>
    <property type="match status" value="1"/>
</dbReference>
<evidence type="ECO:0000313" key="1">
    <source>
        <dbReference type="EMBL" id="MRY14939.1"/>
    </source>
</evidence>